<evidence type="ECO:0000256" key="1">
    <source>
        <dbReference type="SAM" id="Phobius"/>
    </source>
</evidence>
<keyword evidence="3" id="KW-1185">Reference proteome</keyword>
<reference evidence="2 3" key="1">
    <citation type="submission" date="2022-05" db="EMBL/GenBank/DDBJ databases">
        <title>Microbulbifer sp. nov., isolated from sponge.</title>
        <authorList>
            <person name="Gao L."/>
        </authorList>
    </citation>
    <scope>NUCLEOTIDE SEQUENCE [LARGE SCALE GENOMIC DNA]</scope>
    <source>
        <strain evidence="2 3">MI-G</strain>
    </source>
</reference>
<organism evidence="2 3">
    <name type="scientific">Microbulbifer spongiae</name>
    <dbReference type="NCBI Taxonomy" id="2944933"/>
    <lineage>
        <taxon>Bacteria</taxon>
        <taxon>Pseudomonadati</taxon>
        <taxon>Pseudomonadota</taxon>
        <taxon>Gammaproteobacteria</taxon>
        <taxon>Cellvibrionales</taxon>
        <taxon>Microbulbiferaceae</taxon>
        <taxon>Microbulbifer</taxon>
    </lineage>
</organism>
<dbReference type="RefSeq" id="WP_301414687.1">
    <property type="nucleotide sequence ID" value="NZ_CP098023.1"/>
</dbReference>
<dbReference type="Proteomes" id="UP001321520">
    <property type="component" value="Chromosome"/>
</dbReference>
<keyword evidence="1" id="KW-0812">Transmembrane</keyword>
<feature type="transmembrane region" description="Helical" evidence="1">
    <location>
        <begin position="43"/>
        <end position="62"/>
    </location>
</feature>
<dbReference type="EMBL" id="CP098023">
    <property type="protein sequence ID" value="WKD48902.1"/>
    <property type="molecule type" value="Genomic_DNA"/>
</dbReference>
<protein>
    <submittedName>
        <fullName evidence="2">Uncharacterized protein</fullName>
    </submittedName>
</protein>
<accession>A0ABY9E996</accession>
<gene>
    <name evidence="2" type="ORF">M8T91_13495</name>
</gene>
<name>A0ABY9E996_9GAMM</name>
<evidence type="ECO:0000313" key="3">
    <source>
        <dbReference type="Proteomes" id="UP001321520"/>
    </source>
</evidence>
<evidence type="ECO:0000313" key="2">
    <source>
        <dbReference type="EMBL" id="WKD48902.1"/>
    </source>
</evidence>
<keyword evidence="1" id="KW-1133">Transmembrane helix</keyword>
<proteinExistence type="predicted"/>
<sequence>MSLPTTKSLSQTAHKSPANVEFPGFLLVWSIPVNLSKPHQIQLLVYGLIATLTLGVTNYSNLIEAAKQIQKTVTLTHVKNVLVQTHWRSHEESIKQQALSRKGA</sequence>
<keyword evidence="1" id="KW-0472">Membrane</keyword>